<dbReference type="GO" id="GO:0006261">
    <property type="term" value="P:DNA-templated DNA replication"/>
    <property type="evidence" value="ECO:0007669"/>
    <property type="project" value="TreeGrafter"/>
</dbReference>
<dbReference type="SUPFAM" id="SSF52540">
    <property type="entry name" value="P-loop containing nucleoside triphosphate hydrolases"/>
    <property type="match status" value="1"/>
</dbReference>
<reference evidence="13 15" key="2">
    <citation type="submission" date="2018-06" db="EMBL/GenBank/DDBJ databases">
        <authorList>
            <consortium name="Pathogen Informatics"/>
            <person name="Doyle S."/>
        </authorList>
    </citation>
    <scope>NUCLEOTIDE SEQUENCE [LARGE SCALE GENOMIC DNA]</scope>
    <source>
        <strain evidence="13 15">NCTC12388</strain>
    </source>
</reference>
<evidence type="ECO:0000256" key="5">
    <source>
        <dbReference type="ARBA" id="ARBA00022705"/>
    </source>
</evidence>
<proteinExistence type="inferred from homology"/>
<evidence type="ECO:0000313" key="14">
    <source>
        <dbReference type="Proteomes" id="UP000054691"/>
    </source>
</evidence>
<dbReference type="EMBL" id="LNYE01000028">
    <property type="protein sequence ID" value="KTD06620.1"/>
    <property type="molecule type" value="Genomic_DNA"/>
</dbReference>
<evidence type="ECO:0000259" key="10">
    <source>
        <dbReference type="Pfam" id="PF06144"/>
    </source>
</evidence>
<dbReference type="EC" id="2.7.7.7" evidence="1 9"/>
<evidence type="ECO:0000313" key="15">
    <source>
        <dbReference type="Proteomes" id="UP000254476"/>
    </source>
</evidence>
<dbReference type="Gene3D" id="1.10.8.60">
    <property type="match status" value="1"/>
</dbReference>
<evidence type="ECO:0000256" key="4">
    <source>
        <dbReference type="ARBA" id="ARBA00022695"/>
    </source>
</evidence>
<dbReference type="SUPFAM" id="SSF48019">
    <property type="entry name" value="post-AAA+ oligomerization domain-like"/>
    <property type="match status" value="1"/>
</dbReference>
<dbReference type="EMBL" id="UGOB01000001">
    <property type="protein sequence ID" value="STX45584.1"/>
    <property type="molecule type" value="Genomic_DNA"/>
</dbReference>
<keyword evidence="3 13" id="KW-0808">Transferase</keyword>
<dbReference type="NCBIfam" id="TIGR01128">
    <property type="entry name" value="holA"/>
    <property type="match status" value="1"/>
</dbReference>
<dbReference type="InterPro" id="IPR027417">
    <property type="entry name" value="P-loop_NTPase"/>
</dbReference>
<evidence type="ECO:0000313" key="12">
    <source>
        <dbReference type="EMBL" id="KTD06620.1"/>
    </source>
</evidence>
<dbReference type="Gene3D" id="1.20.272.10">
    <property type="match status" value="1"/>
</dbReference>
<evidence type="ECO:0000259" key="11">
    <source>
        <dbReference type="Pfam" id="PF21694"/>
    </source>
</evidence>
<dbReference type="GO" id="GO:0003887">
    <property type="term" value="F:DNA-directed DNA polymerase activity"/>
    <property type="evidence" value="ECO:0007669"/>
    <property type="project" value="UniProtKB-UniRule"/>
</dbReference>
<evidence type="ECO:0000313" key="13">
    <source>
        <dbReference type="EMBL" id="STX45584.1"/>
    </source>
</evidence>
<reference evidence="12 14" key="1">
    <citation type="submission" date="2015-11" db="EMBL/GenBank/DDBJ databases">
        <title>Genomic analysis of 38 Legionella species identifies large and diverse effector repertoires.</title>
        <authorList>
            <person name="Burstein D."/>
            <person name="Amaro F."/>
            <person name="Zusman T."/>
            <person name="Lifshitz Z."/>
            <person name="Cohen O."/>
            <person name="Gilbert J.A."/>
            <person name="Pupko T."/>
            <person name="Shuman H.A."/>
            <person name="Segal G."/>
        </authorList>
    </citation>
    <scope>NUCLEOTIDE SEQUENCE [LARGE SCALE GENOMIC DNA]</scope>
    <source>
        <strain evidence="12 14">Lyon 8420412</strain>
    </source>
</reference>
<feature type="domain" description="DNA polymerase III delta subunit-like C-terminal" evidence="11">
    <location>
        <begin position="217"/>
        <end position="322"/>
    </location>
</feature>
<keyword evidence="5" id="KW-0235">DNA replication</keyword>
<feature type="domain" description="DNA polymerase III delta N-terminal" evidence="10">
    <location>
        <begin position="29"/>
        <end position="129"/>
    </location>
</feature>
<evidence type="ECO:0000256" key="6">
    <source>
        <dbReference type="ARBA" id="ARBA00022932"/>
    </source>
</evidence>
<evidence type="ECO:0000256" key="2">
    <source>
        <dbReference type="ARBA" id="ARBA00017703"/>
    </source>
</evidence>
<dbReference type="Proteomes" id="UP000054691">
    <property type="component" value="Unassembled WGS sequence"/>
</dbReference>
<dbReference type="InterPro" id="IPR005790">
    <property type="entry name" value="DNA_polIII_delta"/>
</dbReference>
<gene>
    <name evidence="13" type="primary">holA</name>
    <name evidence="12" type="ORF">Lgra_2563</name>
    <name evidence="13" type="ORF">NCTC12388_02325</name>
</gene>
<dbReference type="Pfam" id="PF06144">
    <property type="entry name" value="DNA_pol3_delta"/>
    <property type="match status" value="1"/>
</dbReference>
<organism evidence="13 15">
    <name type="scientific">Legionella gratiana</name>
    <dbReference type="NCBI Taxonomy" id="45066"/>
    <lineage>
        <taxon>Bacteria</taxon>
        <taxon>Pseudomonadati</taxon>
        <taxon>Pseudomonadota</taxon>
        <taxon>Gammaproteobacteria</taxon>
        <taxon>Legionellales</taxon>
        <taxon>Legionellaceae</taxon>
        <taxon>Legionella</taxon>
    </lineage>
</organism>
<evidence type="ECO:0000256" key="8">
    <source>
        <dbReference type="ARBA" id="ARBA00049244"/>
    </source>
</evidence>
<evidence type="ECO:0000256" key="7">
    <source>
        <dbReference type="ARBA" id="ARBA00034754"/>
    </source>
</evidence>
<dbReference type="AlphaFoldDB" id="A0A378JCH5"/>
<dbReference type="GO" id="GO:0003677">
    <property type="term" value="F:DNA binding"/>
    <property type="evidence" value="ECO:0007669"/>
    <property type="project" value="InterPro"/>
</dbReference>
<dbReference type="InterPro" id="IPR048466">
    <property type="entry name" value="DNA_pol3_delta-like_C"/>
</dbReference>
<dbReference type="STRING" id="45066.Lgra_2563"/>
<evidence type="ECO:0000256" key="9">
    <source>
        <dbReference type="NCBIfam" id="TIGR01128"/>
    </source>
</evidence>
<keyword evidence="6" id="KW-0239">DNA-directed DNA polymerase</keyword>
<protein>
    <recommendedName>
        <fullName evidence="2 9">DNA polymerase III subunit delta</fullName>
        <ecNumber evidence="1 9">2.7.7.7</ecNumber>
    </recommendedName>
</protein>
<dbReference type="PANTHER" id="PTHR34388">
    <property type="entry name" value="DNA POLYMERASE III SUBUNIT DELTA"/>
    <property type="match status" value="1"/>
</dbReference>
<sequence>MTTKLRPAYMQIKQQMLAQQVQKKIAPLYMLIGQDNYLLEDSLATIKLAIKKNHHYDEKIMTIQSTEDWNIVREEANSYSLFSDIVLLNIFFDKKTIDALGKKILIEYLSSINPRCFIIIRAPNLPLKQLQWLSSQEHAVLTVAYPLNADAMKSWIVTQLKRNSIHFDAQVPHLIHHYTQGNMLACAQVIEKIVLSNSGNQKIDVQQVQEHLSDQCEHDLFELVNACLLGQGDKAIQILRHAANNKTEATLVLWMLSQEIRVIMQLSHFLEHKMDIKSASAQLKIWPQRISLYQTCCKRFNKETLTQLHRYCYSIDERIKSNINSQIWNALENIALSLCLGKTIGDSCTV</sequence>
<dbReference type="InterPro" id="IPR008921">
    <property type="entry name" value="DNA_pol3_clamp-load_cplx_C"/>
</dbReference>
<dbReference type="CDD" id="cd18138">
    <property type="entry name" value="HLD_clamp_pol_III_delta"/>
    <property type="match status" value="1"/>
</dbReference>
<evidence type="ECO:0000256" key="3">
    <source>
        <dbReference type="ARBA" id="ARBA00022679"/>
    </source>
</evidence>
<dbReference type="InterPro" id="IPR010372">
    <property type="entry name" value="DNA_pol3_delta_N"/>
</dbReference>
<dbReference type="Pfam" id="PF21694">
    <property type="entry name" value="DNA_pol3_delta_C"/>
    <property type="match status" value="1"/>
</dbReference>
<evidence type="ECO:0000256" key="1">
    <source>
        <dbReference type="ARBA" id="ARBA00012417"/>
    </source>
</evidence>
<dbReference type="Gene3D" id="3.40.50.300">
    <property type="entry name" value="P-loop containing nucleotide triphosphate hydrolases"/>
    <property type="match status" value="1"/>
</dbReference>
<accession>A0A378JCH5</accession>
<dbReference type="Proteomes" id="UP000254476">
    <property type="component" value="Unassembled WGS sequence"/>
</dbReference>
<dbReference type="GO" id="GO:0009360">
    <property type="term" value="C:DNA polymerase III complex"/>
    <property type="evidence" value="ECO:0007669"/>
    <property type="project" value="UniProtKB-UniRule"/>
</dbReference>
<keyword evidence="4 13" id="KW-0548">Nucleotidyltransferase</keyword>
<name>A0A378JCH5_9GAMM</name>
<comment type="catalytic activity">
    <reaction evidence="8">
        <text>DNA(n) + a 2'-deoxyribonucleoside 5'-triphosphate = DNA(n+1) + diphosphate</text>
        <dbReference type="Rhea" id="RHEA:22508"/>
        <dbReference type="Rhea" id="RHEA-COMP:17339"/>
        <dbReference type="Rhea" id="RHEA-COMP:17340"/>
        <dbReference type="ChEBI" id="CHEBI:33019"/>
        <dbReference type="ChEBI" id="CHEBI:61560"/>
        <dbReference type="ChEBI" id="CHEBI:173112"/>
        <dbReference type="EC" id="2.7.7.7"/>
    </reaction>
</comment>
<dbReference type="PANTHER" id="PTHR34388:SF1">
    <property type="entry name" value="DNA POLYMERASE III SUBUNIT DELTA"/>
    <property type="match status" value="1"/>
</dbReference>
<keyword evidence="14" id="KW-1185">Reference proteome</keyword>
<comment type="similarity">
    <text evidence="7">Belongs to the DNA polymerase HolA subunit family.</text>
</comment>